<protein>
    <submittedName>
        <fullName evidence="6">LysR family transcriptional regulator</fullName>
    </submittedName>
</protein>
<name>A0A5E4SLD5_9BURK</name>
<dbReference type="SUPFAM" id="SSF53850">
    <property type="entry name" value="Periplasmic binding protein-like II"/>
    <property type="match status" value="1"/>
</dbReference>
<evidence type="ECO:0000256" key="2">
    <source>
        <dbReference type="ARBA" id="ARBA00023015"/>
    </source>
</evidence>
<dbReference type="Pfam" id="PF03466">
    <property type="entry name" value="LysR_substrate"/>
    <property type="match status" value="1"/>
</dbReference>
<dbReference type="OrthoDB" id="5292387at2"/>
<evidence type="ECO:0000259" key="5">
    <source>
        <dbReference type="PROSITE" id="PS50931"/>
    </source>
</evidence>
<dbReference type="PANTHER" id="PTHR30346:SF0">
    <property type="entry name" value="HCA OPERON TRANSCRIPTIONAL ACTIVATOR HCAR"/>
    <property type="match status" value="1"/>
</dbReference>
<dbReference type="RefSeq" id="WP_150695815.1">
    <property type="nucleotide sequence ID" value="NZ_CABPRZ010000003.1"/>
</dbReference>
<keyword evidence="3" id="KW-0238">DNA-binding</keyword>
<dbReference type="GO" id="GO:0032993">
    <property type="term" value="C:protein-DNA complex"/>
    <property type="evidence" value="ECO:0007669"/>
    <property type="project" value="TreeGrafter"/>
</dbReference>
<gene>
    <name evidence="6" type="ORF">PTE30175_00846</name>
</gene>
<dbReference type="Proteomes" id="UP000414233">
    <property type="component" value="Unassembled WGS sequence"/>
</dbReference>
<dbReference type="EMBL" id="CABPRZ010000003">
    <property type="protein sequence ID" value="VVD76676.1"/>
    <property type="molecule type" value="Genomic_DNA"/>
</dbReference>
<dbReference type="PRINTS" id="PR00039">
    <property type="entry name" value="HTHLYSR"/>
</dbReference>
<dbReference type="InterPro" id="IPR000847">
    <property type="entry name" value="LysR_HTH_N"/>
</dbReference>
<organism evidence="6 7">
    <name type="scientific">Pandoraea terrae</name>
    <dbReference type="NCBI Taxonomy" id="1537710"/>
    <lineage>
        <taxon>Bacteria</taxon>
        <taxon>Pseudomonadati</taxon>
        <taxon>Pseudomonadota</taxon>
        <taxon>Betaproteobacteria</taxon>
        <taxon>Burkholderiales</taxon>
        <taxon>Burkholderiaceae</taxon>
        <taxon>Pandoraea</taxon>
    </lineage>
</organism>
<evidence type="ECO:0000256" key="1">
    <source>
        <dbReference type="ARBA" id="ARBA00009437"/>
    </source>
</evidence>
<keyword evidence="7" id="KW-1185">Reference proteome</keyword>
<dbReference type="Pfam" id="PF00126">
    <property type="entry name" value="HTH_1"/>
    <property type="match status" value="1"/>
</dbReference>
<evidence type="ECO:0000313" key="6">
    <source>
        <dbReference type="EMBL" id="VVD76676.1"/>
    </source>
</evidence>
<dbReference type="SUPFAM" id="SSF46785">
    <property type="entry name" value="Winged helix' DNA-binding domain"/>
    <property type="match status" value="1"/>
</dbReference>
<dbReference type="Gene3D" id="1.10.10.10">
    <property type="entry name" value="Winged helix-like DNA-binding domain superfamily/Winged helix DNA-binding domain"/>
    <property type="match status" value="1"/>
</dbReference>
<dbReference type="InterPro" id="IPR005119">
    <property type="entry name" value="LysR_subst-bd"/>
</dbReference>
<reference evidence="6 7" key="1">
    <citation type="submission" date="2019-08" db="EMBL/GenBank/DDBJ databases">
        <authorList>
            <person name="Peeters C."/>
        </authorList>
    </citation>
    <scope>NUCLEOTIDE SEQUENCE [LARGE SCALE GENOMIC DNA]</scope>
    <source>
        <strain evidence="6 7">LMG 30175</strain>
    </source>
</reference>
<dbReference type="AlphaFoldDB" id="A0A5E4SLD5"/>
<feature type="domain" description="HTH lysR-type" evidence="5">
    <location>
        <begin position="1"/>
        <end position="58"/>
    </location>
</feature>
<sequence length="298" mass="33068">MDLKQLRYFVAVAEELHFGRAAKRLFISQPALSFDIRKFEEQLGVQLLSRTNKMVALTNAGQVLLHEAHKLLQQASEVERLTQRSAHGLAGRLRIGFVNSMLYRGLPSAAKRFEADHPAVEIILTEMNTSEQVQAVQRMQIDLGCAYWGNFPAEVVSAPMFSEPFLCCLPVGHPFARNKSVDLGALAQEPFILFPRTVSPHYHDLITALCVDAGFSPVIRHEARLWQTVVTMVGFGMGVALVPKTLEQAGDARVRFVPLARNEKASPVLSLRRAGAAEPATERFLEYLHEAVRESAPG</sequence>
<dbReference type="FunFam" id="1.10.10.10:FF:000001">
    <property type="entry name" value="LysR family transcriptional regulator"/>
    <property type="match status" value="1"/>
</dbReference>
<proteinExistence type="inferred from homology"/>
<dbReference type="GO" id="GO:0003677">
    <property type="term" value="F:DNA binding"/>
    <property type="evidence" value="ECO:0007669"/>
    <property type="project" value="UniProtKB-KW"/>
</dbReference>
<dbReference type="InterPro" id="IPR036390">
    <property type="entry name" value="WH_DNA-bd_sf"/>
</dbReference>
<dbReference type="PROSITE" id="PS50931">
    <property type="entry name" value="HTH_LYSR"/>
    <property type="match status" value="1"/>
</dbReference>
<accession>A0A5E4SLD5</accession>
<dbReference type="Gene3D" id="3.40.190.10">
    <property type="entry name" value="Periplasmic binding protein-like II"/>
    <property type="match status" value="2"/>
</dbReference>
<dbReference type="InterPro" id="IPR036388">
    <property type="entry name" value="WH-like_DNA-bd_sf"/>
</dbReference>
<keyword evidence="4" id="KW-0804">Transcription</keyword>
<evidence type="ECO:0000256" key="3">
    <source>
        <dbReference type="ARBA" id="ARBA00023125"/>
    </source>
</evidence>
<dbReference type="GO" id="GO:0003700">
    <property type="term" value="F:DNA-binding transcription factor activity"/>
    <property type="evidence" value="ECO:0007669"/>
    <property type="project" value="InterPro"/>
</dbReference>
<evidence type="ECO:0000256" key="4">
    <source>
        <dbReference type="ARBA" id="ARBA00023163"/>
    </source>
</evidence>
<evidence type="ECO:0000313" key="7">
    <source>
        <dbReference type="Proteomes" id="UP000414233"/>
    </source>
</evidence>
<dbReference type="PANTHER" id="PTHR30346">
    <property type="entry name" value="TRANSCRIPTIONAL DUAL REGULATOR HCAR-RELATED"/>
    <property type="match status" value="1"/>
</dbReference>
<keyword evidence="2" id="KW-0805">Transcription regulation</keyword>
<comment type="similarity">
    <text evidence="1">Belongs to the LysR transcriptional regulatory family.</text>
</comment>